<dbReference type="GO" id="GO:0004400">
    <property type="term" value="F:histidinol-phosphate transaminase activity"/>
    <property type="evidence" value="ECO:0007669"/>
    <property type="project" value="UniProtKB-EC"/>
</dbReference>
<comment type="pathway">
    <text evidence="2">Amino-acid biosynthesis; L-histidine biosynthesis; L-histidine from 5-phospho-alpha-D-ribose 1-diphosphate: step 7/9.</text>
</comment>
<dbReference type="EMBL" id="JAULSN010000004">
    <property type="protein sequence ID" value="KAK3373971.1"/>
    <property type="molecule type" value="Genomic_DNA"/>
</dbReference>
<evidence type="ECO:0000313" key="10">
    <source>
        <dbReference type="Proteomes" id="UP001287356"/>
    </source>
</evidence>
<comment type="catalytic activity">
    <reaction evidence="7">
        <text>L-histidinol phosphate + 2-oxoglutarate = 3-(imidazol-4-yl)-2-oxopropyl phosphate + L-glutamate</text>
        <dbReference type="Rhea" id="RHEA:23744"/>
        <dbReference type="ChEBI" id="CHEBI:16810"/>
        <dbReference type="ChEBI" id="CHEBI:29985"/>
        <dbReference type="ChEBI" id="CHEBI:57766"/>
        <dbReference type="ChEBI" id="CHEBI:57980"/>
        <dbReference type="EC" id="2.6.1.9"/>
    </reaction>
</comment>
<evidence type="ECO:0000313" key="9">
    <source>
        <dbReference type="EMBL" id="KAK3373971.1"/>
    </source>
</evidence>
<dbReference type="Gene3D" id="3.40.640.10">
    <property type="entry name" value="Type I PLP-dependent aspartate aminotransferase-like (Major domain)"/>
    <property type="match status" value="1"/>
</dbReference>
<evidence type="ECO:0000256" key="5">
    <source>
        <dbReference type="ARBA" id="ARBA00022679"/>
    </source>
</evidence>
<evidence type="ECO:0000256" key="4">
    <source>
        <dbReference type="ARBA" id="ARBA00022576"/>
    </source>
</evidence>
<feature type="domain" description="Aminotransferase class I/classII large" evidence="8">
    <location>
        <begin position="113"/>
        <end position="213"/>
    </location>
</feature>
<accession>A0AAE0KCD5</accession>
<dbReference type="PANTHER" id="PTHR42885">
    <property type="entry name" value="HISTIDINOL-PHOSPHATE AMINOTRANSFERASE-RELATED"/>
    <property type="match status" value="1"/>
</dbReference>
<sequence length="330" mass="36252">MSKKNAFDIAKCARPNILALHPYTSTRDEYPSNQGVTLLDANENAFGPSIASGKAPSSFGEGATIQSALDPASLQLHRYPMRHQQTELRQLFCNYRNTRQESTAKALKPENVYKILICPPTYGTYAVSAQVNDVGVVRVDLDSDNGFTLRPIVFICSPGNPTGNLVPKSDIIQVLEHPTWNGIVVVDEAYIDFAPRGASLAQEVNDWPNLIIVRLLNNLRGPYNMSAPTVALAAAALRPESIALMEENRLTMVEQRDRFLHELSEIPGFGGLMGGLETNYVLIRFLSKPADQGGVPDNVGNKVEVDYVLIQIKKALEDICSRRGQADPMT</sequence>
<dbReference type="GO" id="GO:0030170">
    <property type="term" value="F:pyridoxal phosphate binding"/>
    <property type="evidence" value="ECO:0007669"/>
    <property type="project" value="InterPro"/>
</dbReference>
<dbReference type="Proteomes" id="UP001287356">
    <property type="component" value="Unassembled WGS sequence"/>
</dbReference>
<dbReference type="InterPro" id="IPR015421">
    <property type="entry name" value="PyrdxlP-dep_Trfase_major"/>
</dbReference>
<evidence type="ECO:0000256" key="3">
    <source>
        <dbReference type="ARBA" id="ARBA00012748"/>
    </source>
</evidence>
<reference evidence="9" key="2">
    <citation type="submission" date="2023-06" db="EMBL/GenBank/DDBJ databases">
        <authorList>
            <consortium name="Lawrence Berkeley National Laboratory"/>
            <person name="Haridas S."/>
            <person name="Hensen N."/>
            <person name="Bonometti L."/>
            <person name="Westerberg I."/>
            <person name="Brannstrom I.O."/>
            <person name="Guillou S."/>
            <person name="Cros-Aarteil S."/>
            <person name="Calhoun S."/>
            <person name="Kuo A."/>
            <person name="Mondo S."/>
            <person name="Pangilinan J."/>
            <person name="Riley R."/>
            <person name="Labutti K."/>
            <person name="Andreopoulos B."/>
            <person name="Lipzen A."/>
            <person name="Chen C."/>
            <person name="Yanf M."/>
            <person name="Daum C."/>
            <person name="Ng V."/>
            <person name="Clum A."/>
            <person name="Steindorff A."/>
            <person name="Ohm R."/>
            <person name="Martin F."/>
            <person name="Silar P."/>
            <person name="Natvig D."/>
            <person name="Lalanne C."/>
            <person name="Gautier V."/>
            <person name="Ament-Velasquez S.L."/>
            <person name="Kruys A."/>
            <person name="Hutchinson M.I."/>
            <person name="Powell A.J."/>
            <person name="Barry K."/>
            <person name="Miller A.N."/>
            <person name="Grigoriev I.V."/>
            <person name="Debuchy R."/>
            <person name="Gladieux P."/>
            <person name="Thoren M.H."/>
            <person name="Johannesson H."/>
        </authorList>
    </citation>
    <scope>NUCLEOTIDE SEQUENCE</scope>
    <source>
        <strain evidence="9">CBS 958.72</strain>
    </source>
</reference>
<comment type="cofactor">
    <cofactor evidence="1">
        <name>pyridoxal 5'-phosphate</name>
        <dbReference type="ChEBI" id="CHEBI:597326"/>
    </cofactor>
</comment>
<dbReference type="SUPFAM" id="SSF53383">
    <property type="entry name" value="PLP-dependent transferases"/>
    <property type="match status" value="1"/>
</dbReference>
<organism evidence="9 10">
    <name type="scientific">Lasiosphaeria ovina</name>
    <dbReference type="NCBI Taxonomy" id="92902"/>
    <lineage>
        <taxon>Eukaryota</taxon>
        <taxon>Fungi</taxon>
        <taxon>Dikarya</taxon>
        <taxon>Ascomycota</taxon>
        <taxon>Pezizomycotina</taxon>
        <taxon>Sordariomycetes</taxon>
        <taxon>Sordariomycetidae</taxon>
        <taxon>Sordariales</taxon>
        <taxon>Lasiosphaeriaceae</taxon>
        <taxon>Lasiosphaeria</taxon>
    </lineage>
</organism>
<dbReference type="Pfam" id="PF00155">
    <property type="entry name" value="Aminotran_1_2"/>
    <property type="match status" value="1"/>
</dbReference>
<name>A0AAE0KCD5_9PEZI</name>
<evidence type="ECO:0000256" key="7">
    <source>
        <dbReference type="ARBA" id="ARBA00047481"/>
    </source>
</evidence>
<comment type="caution">
    <text evidence="9">The sequence shown here is derived from an EMBL/GenBank/DDBJ whole genome shotgun (WGS) entry which is preliminary data.</text>
</comment>
<dbReference type="InterPro" id="IPR004839">
    <property type="entry name" value="Aminotransferase_I/II_large"/>
</dbReference>
<keyword evidence="10" id="KW-1185">Reference proteome</keyword>
<keyword evidence="5 9" id="KW-0808">Transferase</keyword>
<dbReference type="EC" id="2.6.1.9" evidence="3"/>
<evidence type="ECO:0000256" key="2">
    <source>
        <dbReference type="ARBA" id="ARBA00005011"/>
    </source>
</evidence>
<dbReference type="InterPro" id="IPR015424">
    <property type="entry name" value="PyrdxlP-dep_Trfase"/>
</dbReference>
<dbReference type="AlphaFoldDB" id="A0AAE0KCD5"/>
<keyword evidence="4" id="KW-0032">Aminotransferase</keyword>
<evidence type="ECO:0000259" key="8">
    <source>
        <dbReference type="Pfam" id="PF00155"/>
    </source>
</evidence>
<proteinExistence type="predicted"/>
<reference evidence="9" key="1">
    <citation type="journal article" date="2023" name="Mol. Phylogenet. Evol.">
        <title>Genome-scale phylogeny and comparative genomics of the fungal order Sordariales.</title>
        <authorList>
            <person name="Hensen N."/>
            <person name="Bonometti L."/>
            <person name="Westerberg I."/>
            <person name="Brannstrom I.O."/>
            <person name="Guillou S."/>
            <person name="Cros-Aarteil S."/>
            <person name="Calhoun S."/>
            <person name="Haridas S."/>
            <person name="Kuo A."/>
            <person name="Mondo S."/>
            <person name="Pangilinan J."/>
            <person name="Riley R."/>
            <person name="LaButti K."/>
            <person name="Andreopoulos B."/>
            <person name="Lipzen A."/>
            <person name="Chen C."/>
            <person name="Yan M."/>
            <person name="Daum C."/>
            <person name="Ng V."/>
            <person name="Clum A."/>
            <person name="Steindorff A."/>
            <person name="Ohm R.A."/>
            <person name="Martin F."/>
            <person name="Silar P."/>
            <person name="Natvig D.O."/>
            <person name="Lalanne C."/>
            <person name="Gautier V."/>
            <person name="Ament-Velasquez S.L."/>
            <person name="Kruys A."/>
            <person name="Hutchinson M.I."/>
            <person name="Powell A.J."/>
            <person name="Barry K."/>
            <person name="Miller A.N."/>
            <person name="Grigoriev I.V."/>
            <person name="Debuchy R."/>
            <person name="Gladieux P."/>
            <person name="Hiltunen Thoren M."/>
            <person name="Johannesson H."/>
        </authorList>
    </citation>
    <scope>NUCLEOTIDE SEQUENCE</scope>
    <source>
        <strain evidence="9">CBS 958.72</strain>
    </source>
</reference>
<dbReference type="Gene3D" id="3.90.1150.10">
    <property type="entry name" value="Aspartate Aminotransferase, domain 1"/>
    <property type="match status" value="2"/>
</dbReference>
<dbReference type="PANTHER" id="PTHR42885:SF2">
    <property type="entry name" value="HISTIDINOL-PHOSPHATE AMINOTRANSFERASE"/>
    <property type="match status" value="1"/>
</dbReference>
<dbReference type="InterPro" id="IPR015422">
    <property type="entry name" value="PyrdxlP-dep_Trfase_small"/>
</dbReference>
<keyword evidence="6" id="KW-0663">Pyridoxal phosphate</keyword>
<protein>
    <recommendedName>
        <fullName evidence="3">histidinol-phosphate transaminase</fullName>
        <ecNumber evidence="3">2.6.1.9</ecNumber>
    </recommendedName>
</protein>
<evidence type="ECO:0000256" key="6">
    <source>
        <dbReference type="ARBA" id="ARBA00022898"/>
    </source>
</evidence>
<evidence type="ECO:0000256" key="1">
    <source>
        <dbReference type="ARBA" id="ARBA00001933"/>
    </source>
</evidence>
<gene>
    <name evidence="9" type="ORF">B0T24DRAFT_703997</name>
</gene>